<proteinExistence type="predicted"/>
<feature type="domain" description="UBC core" evidence="12">
    <location>
        <begin position="11"/>
        <end position="168"/>
    </location>
</feature>
<dbReference type="GO" id="GO:0005737">
    <property type="term" value="C:cytoplasm"/>
    <property type="evidence" value="ECO:0007669"/>
    <property type="project" value="UniProtKB-SubCell"/>
</dbReference>
<dbReference type="GO" id="GO:0016740">
    <property type="term" value="F:transferase activity"/>
    <property type="evidence" value="ECO:0007669"/>
    <property type="project" value="UniProtKB-KW"/>
</dbReference>
<comment type="subcellular location">
    <subcellularLocation>
        <location evidence="1">Cytoplasm</location>
    </subcellularLocation>
</comment>
<evidence type="ECO:0000256" key="5">
    <source>
        <dbReference type="ARBA" id="ARBA00022741"/>
    </source>
</evidence>
<evidence type="ECO:0000256" key="9">
    <source>
        <dbReference type="ARBA" id="ARBA00041798"/>
    </source>
</evidence>
<dbReference type="PANTHER" id="PTHR46116">
    <property type="entry name" value="(E3-INDEPENDENT) E2 UBIQUITIN-CONJUGATING ENZYME"/>
    <property type="match status" value="1"/>
</dbReference>
<dbReference type="SUPFAM" id="SSF54495">
    <property type="entry name" value="UBC-like"/>
    <property type="match status" value="1"/>
</dbReference>
<dbReference type="InterPro" id="IPR023313">
    <property type="entry name" value="UBQ-conjugating_AS"/>
</dbReference>
<keyword evidence="3" id="KW-0808">Transferase</keyword>
<dbReference type="PROSITE" id="PS00183">
    <property type="entry name" value="UBC_1"/>
    <property type="match status" value="1"/>
</dbReference>
<dbReference type="InterPro" id="IPR000608">
    <property type="entry name" value="UBC"/>
</dbReference>
<evidence type="ECO:0000256" key="3">
    <source>
        <dbReference type="ARBA" id="ARBA00022679"/>
    </source>
</evidence>
<name>A0A6C0ALH9_9ZZZZ</name>
<evidence type="ECO:0000256" key="8">
    <source>
        <dbReference type="ARBA" id="ARBA00039894"/>
    </source>
</evidence>
<keyword evidence="7" id="KW-0067">ATP-binding</keyword>
<evidence type="ECO:0000256" key="10">
    <source>
        <dbReference type="ARBA" id="ARBA00042316"/>
    </source>
</evidence>
<dbReference type="GO" id="GO:0005524">
    <property type="term" value="F:ATP binding"/>
    <property type="evidence" value="ECO:0007669"/>
    <property type="project" value="UniProtKB-KW"/>
</dbReference>
<dbReference type="PANTHER" id="PTHR46116:SF26">
    <property type="entry name" value="UBIQUITIN-CONJUGATING ENZYME E2 Z"/>
    <property type="match status" value="1"/>
</dbReference>
<evidence type="ECO:0000256" key="4">
    <source>
        <dbReference type="ARBA" id="ARBA00022703"/>
    </source>
</evidence>
<keyword evidence="4" id="KW-0053">Apoptosis</keyword>
<dbReference type="Pfam" id="PF00179">
    <property type="entry name" value="UQ_con"/>
    <property type="match status" value="1"/>
</dbReference>
<evidence type="ECO:0000256" key="11">
    <source>
        <dbReference type="ARBA" id="ARBA00042401"/>
    </source>
</evidence>
<evidence type="ECO:0000256" key="6">
    <source>
        <dbReference type="ARBA" id="ARBA00022786"/>
    </source>
</evidence>
<evidence type="ECO:0000259" key="12">
    <source>
        <dbReference type="PROSITE" id="PS50127"/>
    </source>
</evidence>
<dbReference type="GO" id="GO:0005634">
    <property type="term" value="C:nucleus"/>
    <property type="evidence" value="ECO:0007669"/>
    <property type="project" value="TreeGrafter"/>
</dbReference>
<keyword evidence="6" id="KW-0833">Ubl conjugation pathway</keyword>
<dbReference type="GO" id="GO:0006915">
    <property type="term" value="P:apoptotic process"/>
    <property type="evidence" value="ECO:0007669"/>
    <property type="project" value="UniProtKB-KW"/>
</dbReference>
<evidence type="ECO:0000313" key="13">
    <source>
        <dbReference type="EMBL" id="QHS80300.1"/>
    </source>
</evidence>
<protein>
    <recommendedName>
        <fullName evidence="8">Ubiquitin-conjugating enzyme E2 Z</fullName>
    </recommendedName>
    <alternativeName>
        <fullName evidence="9">E2 ubiquitin-conjugating enzyme Z</fullName>
    </alternativeName>
    <alternativeName>
        <fullName evidence="11">Ubiquitin carrier protein Z</fullName>
    </alternativeName>
    <alternativeName>
        <fullName evidence="10">Ubiquitin-protein ligase Z</fullName>
    </alternativeName>
</protein>
<dbReference type="SMART" id="SM00212">
    <property type="entry name" value="UBCc"/>
    <property type="match status" value="1"/>
</dbReference>
<dbReference type="GO" id="GO:0004869">
    <property type="term" value="F:cysteine-type endopeptidase inhibitor activity"/>
    <property type="evidence" value="ECO:0007669"/>
    <property type="project" value="TreeGrafter"/>
</dbReference>
<accession>A0A6C0ALH9</accession>
<dbReference type="InterPro" id="IPR016135">
    <property type="entry name" value="UBQ-conjugating_enzyme/RWD"/>
</dbReference>
<organism evidence="13">
    <name type="scientific">viral metagenome</name>
    <dbReference type="NCBI Taxonomy" id="1070528"/>
    <lineage>
        <taxon>unclassified sequences</taxon>
        <taxon>metagenomes</taxon>
        <taxon>organismal metagenomes</taxon>
    </lineage>
</organism>
<dbReference type="EMBL" id="MN740677">
    <property type="protein sequence ID" value="QHS80300.1"/>
    <property type="molecule type" value="Genomic_DNA"/>
</dbReference>
<evidence type="ECO:0000256" key="1">
    <source>
        <dbReference type="ARBA" id="ARBA00004496"/>
    </source>
</evidence>
<dbReference type="AlphaFoldDB" id="A0A6C0ALH9"/>
<evidence type="ECO:0000256" key="2">
    <source>
        <dbReference type="ARBA" id="ARBA00022490"/>
    </source>
</evidence>
<reference evidence="13" key="1">
    <citation type="journal article" date="2020" name="Nature">
        <title>Giant virus diversity and host interactions through global metagenomics.</title>
        <authorList>
            <person name="Schulz F."/>
            <person name="Roux S."/>
            <person name="Paez-Espino D."/>
            <person name="Jungbluth S."/>
            <person name="Walsh D.A."/>
            <person name="Denef V.J."/>
            <person name="McMahon K.D."/>
            <person name="Konstantinidis K.T."/>
            <person name="Eloe-Fadrosh E.A."/>
            <person name="Kyrpides N.C."/>
            <person name="Woyke T."/>
        </authorList>
    </citation>
    <scope>NUCLEOTIDE SEQUENCE</scope>
    <source>
        <strain evidence="13">GVMAG-S-1039698-54</strain>
    </source>
</reference>
<keyword evidence="2" id="KW-0963">Cytoplasm</keyword>
<dbReference type="GO" id="GO:0043066">
    <property type="term" value="P:negative regulation of apoptotic process"/>
    <property type="evidence" value="ECO:0007669"/>
    <property type="project" value="TreeGrafter"/>
</dbReference>
<dbReference type="PROSITE" id="PS50127">
    <property type="entry name" value="UBC_2"/>
    <property type="match status" value="1"/>
</dbReference>
<dbReference type="Gene3D" id="3.10.110.10">
    <property type="entry name" value="Ubiquitin Conjugating Enzyme"/>
    <property type="match status" value="1"/>
</dbReference>
<sequence>MENKEKFIPMDTKKRIARDVIKLNKNPLDNHGIYYFHNEEDLLKGYALIIGTEDTIYEDGFYFFEFTFPINYPSSPPIVKFITGDGYTRFHPNLYRKGKVCLSLLNTWRGESWTSCQSISTILLTLVTLFHNKPLLNEPGLTEKHKDYNSYNEIVKFKNYDVSILNGMKLKDGNNYYGKKFNIFNDIVNKHFIKKYAKIVKRLEKLKKETEDREIKFRTSIYSMDVEIDYSILLAKYKSIGNNK</sequence>
<keyword evidence="5" id="KW-0547">Nucleotide-binding</keyword>
<evidence type="ECO:0000256" key="7">
    <source>
        <dbReference type="ARBA" id="ARBA00022840"/>
    </source>
</evidence>